<evidence type="ECO:0000259" key="14">
    <source>
        <dbReference type="PROSITE" id="PS50928"/>
    </source>
</evidence>
<feature type="transmembrane region" description="Helical" evidence="13">
    <location>
        <begin position="9"/>
        <end position="30"/>
    </location>
</feature>
<proteinExistence type="inferred from homology"/>
<evidence type="ECO:0000256" key="5">
    <source>
        <dbReference type="ARBA" id="ARBA00022692"/>
    </source>
</evidence>
<keyword evidence="8" id="KW-0921">Nickel transport</keyword>
<dbReference type="InterPro" id="IPR000515">
    <property type="entry name" value="MetI-like"/>
</dbReference>
<keyword evidence="2 13" id="KW-0813">Transport</keyword>
<dbReference type="PANTHER" id="PTHR43163">
    <property type="entry name" value="DIPEPTIDE TRANSPORT SYSTEM PERMEASE PROTEIN DPPB-RELATED"/>
    <property type="match status" value="1"/>
</dbReference>
<dbReference type="Pfam" id="PF19300">
    <property type="entry name" value="BPD_transp_1_N"/>
    <property type="match status" value="1"/>
</dbReference>
<evidence type="ECO:0000256" key="4">
    <source>
        <dbReference type="ARBA" id="ARBA00022596"/>
    </source>
</evidence>
<feature type="transmembrane region" description="Helical" evidence="13">
    <location>
        <begin position="101"/>
        <end position="122"/>
    </location>
</feature>
<evidence type="ECO:0000256" key="1">
    <source>
        <dbReference type="ARBA" id="ARBA00004651"/>
    </source>
</evidence>
<keyword evidence="6 13" id="KW-1133">Transmembrane helix</keyword>
<dbReference type="GO" id="GO:0071916">
    <property type="term" value="F:dipeptide transmembrane transporter activity"/>
    <property type="evidence" value="ECO:0007669"/>
    <property type="project" value="TreeGrafter"/>
</dbReference>
<protein>
    <recommendedName>
        <fullName evidence="12">Nickel import system permease protein NikB</fullName>
    </recommendedName>
</protein>
<dbReference type="AlphaFoldDB" id="A0A1H5HQL1"/>
<comment type="subcellular location">
    <subcellularLocation>
        <location evidence="1 13">Cell membrane</location>
        <topology evidence="1 13">Multi-pass membrane protein</topology>
    </subcellularLocation>
</comment>
<comment type="subunit">
    <text evidence="11">The complex is composed of two ATP-binding proteins (NikD and NikE), two transmembrane proteins (NikB and NikC) and a solute-binding protein (NikA).</text>
</comment>
<dbReference type="Pfam" id="PF00528">
    <property type="entry name" value="BPD_transp_1"/>
    <property type="match status" value="1"/>
</dbReference>
<dbReference type="InterPro" id="IPR050045">
    <property type="entry name" value="Opp2B"/>
</dbReference>
<dbReference type="InterPro" id="IPR045621">
    <property type="entry name" value="BPD_transp_1_N"/>
</dbReference>
<feature type="domain" description="ABC transmembrane type-1" evidence="14">
    <location>
        <begin position="95"/>
        <end position="292"/>
    </location>
</feature>
<evidence type="ECO:0000256" key="11">
    <source>
        <dbReference type="ARBA" id="ARBA00038669"/>
    </source>
</evidence>
<dbReference type="Proteomes" id="UP000199220">
    <property type="component" value="Unassembled WGS sequence"/>
</dbReference>
<dbReference type="STRING" id="648782.SAMN04488554_2036"/>
<dbReference type="SUPFAM" id="SSF161098">
    <property type="entry name" value="MetI-like"/>
    <property type="match status" value="1"/>
</dbReference>
<evidence type="ECO:0000256" key="12">
    <source>
        <dbReference type="ARBA" id="ARBA00044774"/>
    </source>
</evidence>
<organism evidence="15 16">
    <name type="scientific">Ruania alba</name>
    <dbReference type="NCBI Taxonomy" id="648782"/>
    <lineage>
        <taxon>Bacteria</taxon>
        <taxon>Bacillati</taxon>
        <taxon>Actinomycetota</taxon>
        <taxon>Actinomycetes</taxon>
        <taxon>Micrococcales</taxon>
        <taxon>Ruaniaceae</taxon>
        <taxon>Ruania</taxon>
    </lineage>
</organism>
<evidence type="ECO:0000256" key="9">
    <source>
        <dbReference type="ARBA" id="ARBA00023136"/>
    </source>
</evidence>
<evidence type="ECO:0000313" key="16">
    <source>
        <dbReference type="Proteomes" id="UP000199220"/>
    </source>
</evidence>
<dbReference type="Gene3D" id="1.10.3720.10">
    <property type="entry name" value="MetI-like"/>
    <property type="match status" value="1"/>
</dbReference>
<evidence type="ECO:0000256" key="6">
    <source>
        <dbReference type="ARBA" id="ARBA00022989"/>
    </source>
</evidence>
<name>A0A1H5HQL1_9MICO</name>
<keyword evidence="4" id="KW-0533">Nickel</keyword>
<evidence type="ECO:0000256" key="13">
    <source>
        <dbReference type="RuleBase" id="RU363032"/>
    </source>
</evidence>
<evidence type="ECO:0000256" key="2">
    <source>
        <dbReference type="ARBA" id="ARBA00022448"/>
    </source>
</evidence>
<keyword evidence="16" id="KW-1185">Reference proteome</keyword>
<keyword evidence="5 13" id="KW-0812">Transmembrane</keyword>
<keyword evidence="9 13" id="KW-0472">Membrane</keyword>
<feature type="transmembrane region" description="Helical" evidence="13">
    <location>
        <begin position="171"/>
        <end position="189"/>
    </location>
</feature>
<evidence type="ECO:0000313" key="15">
    <source>
        <dbReference type="EMBL" id="SEE30257.1"/>
    </source>
</evidence>
<dbReference type="CDD" id="cd06261">
    <property type="entry name" value="TM_PBP2"/>
    <property type="match status" value="1"/>
</dbReference>
<dbReference type="NCBIfam" id="NF045470">
    <property type="entry name" value="Opp2B"/>
    <property type="match status" value="1"/>
</dbReference>
<dbReference type="PANTHER" id="PTHR43163:SF6">
    <property type="entry name" value="DIPEPTIDE TRANSPORT SYSTEM PERMEASE PROTEIN DPPB-RELATED"/>
    <property type="match status" value="1"/>
</dbReference>
<dbReference type="InterPro" id="IPR035906">
    <property type="entry name" value="MetI-like_sf"/>
</dbReference>
<feature type="transmembrane region" description="Helical" evidence="13">
    <location>
        <begin position="228"/>
        <end position="253"/>
    </location>
</feature>
<keyword evidence="3" id="KW-1003">Cell membrane</keyword>
<feature type="transmembrane region" description="Helical" evidence="13">
    <location>
        <begin position="273"/>
        <end position="299"/>
    </location>
</feature>
<dbReference type="RefSeq" id="WP_089772799.1">
    <property type="nucleotide sequence ID" value="NZ_FNTX01000001.1"/>
</dbReference>
<evidence type="ECO:0000256" key="8">
    <source>
        <dbReference type="ARBA" id="ARBA00023112"/>
    </source>
</evidence>
<gene>
    <name evidence="15" type="ORF">SAMN04488554_2036</name>
</gene>
<evidence type="ECO:0000256" key="3">
    <source>
        <dbReference type="ARBA" id="ARBA00022475"/>
    </source>
</evidence>
<dbReference type="OrthoDB" id="9778910at2"/>
<sequence length="308" mass="33330">MGAYLARRLMFSVFILWGAVSIIFVVLRLVPSDPARLILGSDATEAEVDALRDEMGLNDPLITQYGTYLGDLLRLDFGDSYRQQRDSFGLVMERLPATLELALVAMVIALVIGILLGVLAALRVNRLSDRIISVGSLLAQSLPSFWIGIVFILIFARGLGVLPSGGTGSPAHMVLPAITLAMPMLAILIRMTRSGLLEVIHEGYIQTARAKGLSERVVIFPHAIRNALIPIVTIVGLQFGGLLAGSVIVEMVFSWPGIGRLLIESIGQRDYNVVQASVLVIAAGFVVANLVVDVLYGYLDPRVRLVSR</sequence>
<accession>A0A1H5HQL1</accession>
<dbReference type="EMBL" id="FNTX01000001">
    <property type="protein sequence ID" value="SEE30257.1"/>
    <property type="molecule type" value="Genomic_DNA"/>
</dbReference>
<dbReference type="GO" id="GO:0005886">
    <property type="term" value="C:plasma membrane"/>
    <property type="evidence" value="ECO:0007669"/>
    <property type="project" value="UniProtKB-SubCell"/>
</dbReference>
<dbReference type="GO" id="GO:0015099">
    <property type="term" value="F:nickel cation transmembrane transporter activity"/>
    <property type="evidence" value="ECO:0007669"/>
    <property type="project" value="InterPro"/>
</dbReference>
<keyword evidence="7" id="KW-0406">Ion transport</keyword>
<evidence type="ECO:0000256" key="7">
    <source>
        <dbReference type="ARBA" id="ARBA00023065"/>
    </source>
</evidence>
<dbReference type="PROSITE" id="PS50928">
    <property type="entry name" value="ABC_TM1"/>
    <property type="match status" value="1"/>
</dbReference>
<evidence type="ECO:0000256" key="10">
    <source>
        <dbReference type="ARBA" id="ARBA00024202"/>
    </source>
</evidence>
<reference evidence="16" key="1">
    <citation type="submission" date="2016-10" db="EMBL/GenBank/DDBJ databases">
        <authorList>
            <person name="Varghese N."/>
            <person name="Submissions S."/>
        </authorList>
    </citation>
    <scope>NUCLEOTIDE SEQUENCE [LARGE SCALE GENOMIC DNA]</scope>
    <source>
        <strain evidence="16">DSM 21368</strain>
    </source>
</reference>
<comment type="similarity">
    <text evidence="10">Belongs to the binding-protein-dependent transport system permease family. OppBC subfamily.</text>
</comment>
<feature type="transmembrane region" description="Helical" evidence="13">
    <location>
        <begin position="134"/>
        <end position="159"/>
    </location>
</feature>